<dbReference type="STRING" id="157072.A0A024UQ04"/>
<comment type="subcellular location">
    <subcellularLocation>
        <location evidence="5">Preautophagosomal structure membrane</location>
        <topology evidence="5">Peripheral membrane protein</topology>
    </subcellularLocation>
</comment>
<keyword evidence="2 5" id="KW-1017">Isopeptide bond</keyword>
<evidence type="ECO:0000259" key="7">
    <source>
        <dbReference type="Pfam" id="PF20637"/>
    </source>
</evidence>
<accession>A0A024UQ04</accession>
<dbReference type="GO" id="GO:0044233">
    <property type="term" value="C:mitochondria-associated endoplasmic reticulum membrane contact site"/>
    <property type="evidence" value="ECO:0007669"/>
    <property type="project" value="TreeGrafter"/>
</dbReference>
<dbReference type="Gene3D" id="3.10.20.620">
    <property type="match status" value="1"/>
</dbReference>
<evidence type="ECO:0000259" key="8">
    <source>
        <dbReference type="Pfam" id="PF20638"/>
    </source>
</evidence>
<evidence type="ECO:0000256" key="1">
    <source>
        <dbReference type="ARBA" id="ARBA00006910"/>
    </source>
</evidence>
<dbReference type="eggNOG" id="KOG2976">
    <property type="taxonomic scope" value="Eukaryota"/>
</dbReference>
<dbReference type="GO" id="GO:0034045">
    <property type="term" value="C:phagophore assembly site membrane"/>
    <property type="evidence" value="ECO:0007669"/>
    <property type="project" value="UniProtKB-SubCell"/>
</dbReference>
<feature type="domain" description="Autophagy protein ATG5 UblA" evidence="8">
    <location>
        <begin position="15"/>
        <end position="113"/>
    </location>
</feature>
<dbReference type="InterPro" id="IPR048939">
    <property type="entry name" value="ATG5_UblA"/>
</dbReference>
<organism evidence="9">
    <name type="scientific">Aphanomyces invadans</name>
    <dbReference type="NCBI Taxonomy" id="157072"/>
    <lineage>
        <taxon>Eukaryota</taxon>
        <taxon>Sar</taxon>
        <taxon>Stramenopiles</taxon>
        <taxon>Oomycota</taxon>
        <taxon>Saprolegniomycetes</taxon>
        <taxon>Saprolegniales</taxon>
        <taxon>Verrucalvaceae</taxon>
        <taxon>Aphanomyces</taxon>
    </lineage>
</organism>
<reference evidence="9" key="1">
    <citation type="submission" date="2013-12" db="EMBL/GenBank/DDBJ databases">
        <title>The Genome Sequence of Aphanomyces invadans NJM9701.</title>
        <authorList>
            <consortium name="The Broad Institute Genomics Platform"/>
            <person name="Russ C."/>
            <person name="Tyler B."/>
            <person name="van West P."/>
            <person name="Dieguez-Uribeondo J."/>
            <person name="Young S.K."/>
            <person name="Zeng Q."/>
            <person name="Gargeya S."/>
            <person name="Fitzgerald M."/>
            <person name="Abouelleil A."/>
            <person name="Alvarado L."/>
            <person name="Chapman S.B."/>
            <person name="Gainer-Dewar J."/>
            <person name="Goldberg J."/>
            <person name="Griggs A."/>
            <person name="Gujja S."/>
            <person name="Hansen M."/>
            <person name="Howarth C."/>
            <person name="Imamovic A."/>
            <person name="Ireland A."/>
            <person name="Larimer J."/>
            <person name="McCowan C."/>
            <person name="Murphy C."/>
            <person name="Pearson M."/>
            <person name="Poon T.W."/>
            <person name="Priest M."/>
            <person name="Roberts A."/>
            <person name="Saif S."/>
            <person name="Shea T."/>
            <person name="Sykes S."/>
            <person name="Wortman J."/>
            <person name="Nusbaum C."/>
            <person name="Birren B."/>
        </authorList>
    </citation>
    <scope>NUCLEOTIDE SEQUENCE [LARGE SCALE GENOMIC DNA]</scope>
    <source>
        <strain evidence="9">NJM9701</strain>
    </source>
</reference>
<comment type="subunit">
    <text evidence="5">Conjugated with ATG12.</text>
</comment>
<evidence type="ECO:0000256" key="5">
    <source>
        <dbReference type="RuleBase" id="RU361202"/>
    </source>
</evidence>
<dbReference type="InterPro" id="IPR007239">
    <property type="entry name" value="Atg5"/>
</dbReference>
<dbReference type="AlphaFoldDB" id="A0A024UQ04"/>
<protein>
    <recommendedName>
        <fullName evidence="5">Autophagy protein 5</fullName>
    </recommendedName>
</protein>
<keyword evidence="4 5" id="KW-0072">Autophagy</keyword>
<dbReference type="InterPro" id="IPR048318">
    <property type="entry name" value="ATG5_UblB"/>
</dbReference>
<keyword evidence="3 5" id="KW-0832">Ubl conjugation</keyword>
<evidence type="ECO:0000256" key="2">
    <source>
        <dbReference type="ARBA" id="ARBA00022499"/>
    </source>
</evidence>
<evidence type="ECO:0000256" key="3">
    <source>
        <dbReference type="ARBA" id="ARBA00022843"/>
    </source>
</evidence>
<dbReference type="OrthoDB" id="272162at2759"/>
<dbReference type="GO" id="GO:0019776">
    <property type="term" value="F:Atg8-family ligase activity"/>
    <property type="evidence" value="ECO:0007669"/>
    <property type="project" value="TreeGrafter"/>
</dbReference>
<dbReference type="EMBL" id="KI913953">
    <property type="protein sequence ID" value="ETW08280.1"/>
    <property type="molecule type" value="Genomic_DNA"/>
</dbReference>
<dbReference type="RefSeq" id="XP_008862085.1">
    <property type="nucleotide sequence ID" value="XM_008863863.1"/>
</dbReference>
<feature type="domain" description="Autophagy protein ATG5 alpha-helical bundle region" evidence="7">
    <location>
        <begin position="128"/>
        <end position="182"/>
    </location>
</feature>
<dbReference type="GO" id="GO:0034274">
    <property type="term" value="C:Atg12-Atg5-Atg16 complex"/>
    <property type="evidence" value="ECO:0007669"/>
    <property type="project" value="TreeGrafter"/>
</dbReference>
<dbReference type="Pfam" id="PF04106">
    <property type="entry name" value="ATG5_UblB"/>
    <property type="match status" value="1"/>
</dbReference>
<dbReference type="GO" id="GO:0006995">
    <property type="term" value="P:cellular response to nitrogen starvation"/>
    <property type="evidence" value="ECO:0007669"/>
    <property type="project" value="TreeGrafter"/>
</dbReference>
<dbReference type="PANTHER" id="PTHR13040">
    <property type="entry name" value="AUTOPHAGY PROTEIN 5"/>
    <property type="match status" value="1"/>
</dbReference>
<dbReference type="GeneID" id="20077956"/>
<feature type="domain" description="Autophagy protein ATG5 UblB" evidence="6">
    <location>
        <begin position="191"/>
        <end position="264"/>
    </location>
</feature>
<evidence type="ECO:0000256" key="4">
    <source>
        <dbReference type="ARBA" id="ARBA00023006"/>
    </source>
</evidence>
<dbReference type="Gene3D" id="3.10.20.90">
    <property type="entry name" value="Phosphatidylinositol 3-kinase Catalytic Subunit, Chain A, domain 1"/>
    <property type="match status" value="1"/>
</dbReference>
<comment type="function">
    <text evidence="5">Involved in autophagic vesicle formation.</text>
</comment>
<dbReference type="Gene3D" id="1.10.246.190">
    <property type="entry name" value="Autophagy protein Apg5, helix rich domain"/>
    <property type="match status" value="1"/>
</dbReference>
<dbReference type="PANTHER" id="PTHR13040:SF2">
    <property type="entry name" value="AUTOPHAGY PROTEIN 5"/>
    <property type="match status" value="1"/>
</dbReference>
<proteinExistence type="inferred from homology"/>
<dbReference type="GO" id="GO:0061908">
    <property type="term" value="C:phagophore"/>
    <property type="evidence" value="ECO:0007669"/>
    <property type="project" value="TreeGrafter"/>
</dbReference>
<dbReference type="GO" id="GO:0000422">
    <property type="term" value="P:autophagy of mitochondrion"/>
    <property type="evidence" value="ECO:0007669"/>
    <property type="project" value="TreeGrafter"/>
</dbReference>
<dbReference type="Pfam" id="PF20638">
    <property type="entry name" value="ATG5_UblA"/>
    <property type="match status" value="1"/>
</dbReference>
<dbReference type="VEuPathDB" id="FungiDB:H310_00906"/>
<dbReference type="InterPro" id="IPR042527">
    <property type="entry name" value="Atg5_UblA_dom_sf"/>
</dbReference>
<keyword evidence="5" id="KW-0472">Membrane</keyword>
<dbReference type="Pfam" id="PF20637">
    <property type="entry name" value="ATG5_HBR"/>
    <property type="match status" value="1"/>
</dbReference>
<dbReference type="InterPro" id="IPR042526">
    <property type="entry name" value="Atg5_HR"/>
</dbReference>
<evidence type="ECO:0000259" key="6">
    <source>
        <dbReference type="Pfam" id="PF04106"/>
    </source>
</evidence>
<dbReference type="GO" id="GO:0005776">
    <property type="term" value="C:autophagosome"/>
    <property type="evidence" value="ECO:0007669"/>
    <property type="project" value="TreeGrafter"/>
</dbReference>
<name>A0A024UQ04_9STRA</name>
<dbReference type="InterPro" id="IPR048940">
    <property type="entry name" value="ATG5_HBR"/>
</dbReference>
<gene>
    <name evidence="9" type="ORF">H310_00906</name>
</gene>
<comment type="similarity">
    <text evidence="1 5">Belongs to the ATG5 family.</text>
</comment>
<sequence>MTFSQMTDTKLAKALWDGHVPVCFNIDASEITTLQVPRPYYAMVPRVSSVMCATTDAVINHFKDVAPPTLSSQLSRFVWFEFKGMPLKWQLPFGVLYDLHGDGMLPWAITVHFQGYPSQHLLPCDNLQAVEMHFMNCYKQSMFLLFGSTKWIMNLPQQKHTQLWKSLVKNDFAMYQAVHGAVVPATEPRRHIPLRVLLPHEATIQLPLPSSLETIRSALVYLLPQVDIDAAAVRVHGIDVELDLSISELYRHFAYPDGFLYIAVLP</sequence>
<evidence type="ECO:0000313" key="9">
    <source>
        <dbReference type="EMBL" id="ETW08280.1"/>
    </source>
</evidence>
<dbReference type="GO" id="GO:0034727">
    <property type="term" value="P:piecemeal microautophagy of the nucleus"/>
    <property type="evidence" value="ECO:0007669"/>
    <property type="project" value="TreeGrafter"/>
</dbReference>